<dbReference type="KEGG" id="api:100568840"/>
<dbReference type="GO" id="GO:0008270">
    <property type="term" value="F:zinc ion binding"/>
    <property type="evidence" value="ECO:0007669"/>
    <property type="project" value="UniProtKB-KW"/>
</dbReference>
<feature type="domain" description="MYND-type" evidence="5">
    <location>
        <begin position="649"/>
        <end position="686"/>
    </location>
</feature>
<evidence type="ECO:0000256" key="3">
    <source>
        <dbReference type="ARBA" id="ARBA00022833"/>
    </source>
</evidence>
<dbReference type="PROSITE" id="PS50865">
    <property type="entry name" value="ZF_MYND_2"/>
    <property type="match status" value="1"/>
</dbReference>
<dbReference type="RefSeq" id="XP_003246246.1">
    <property type="nucleotide sequence ID" value="XM_003246198.3"/>
</dbReference>
<dbReference type="SUPFAM" id="SSF144232">
    <property type="entry name" value="HIT/MYND zinc finger-like"/>
    <property type="match status" value="1"/>
</dbReference>
<name>A0A8R2ABZ3_ACYPI</name>
<evidence type="ECO:0000313" key="6">
    <source>
        <dbReference type="EnsemblMetazoa" id="XP_003246246.1"/>
    </source>
</evidence>
<dbReference type="EnsemblMetazoa" id="XM_003246198.4">
    <property type="protein sequence ID" value="XP_003246246.1"/>
    <property type="gene ID" value="LOC100568840"/>
</dbReference>
<dbReference type="InterPro" id="IPR002893">
    <property type="entry name" value="Znf_MYND"/>
</dbReference>
<evidence type="ECO:0000256" key="1">
    <source>
        <dbReference type="ARBA" id="ARBA00022723"/>
    </source>
</evidence>
<keyword evidence="1" id="KW-0479">Metal-binding</keyword>
<keyword evidence="3" id="KW-0862">Zinc</keyword>
<keyword evidence="7" id="KW-1185">Reference proteome</keyword>
<dbReference type="Gene3D" id="6.10.140.2220">
    <property type="match status" value="1"/>
</dbReference>
<evidence type="ECO:0000259" key="5">
    <source>
        <dbReference type="PROSITE" id="PS50865"/>
    </source>
</evidence>
<reference evidence="7" key="1">
    <citation type="submission" date="2010-06" db="EMBL/GenBank/DDBJ databases">
        <authorList>
            <person name="Jiang H."/>
            <person name="Abraham K."/>
            <person name="Ali S."/>
            <person name="Alsbrooks S.L."/>
            <person name="Anim B.N."/>
            <person name="Anosike U.S."/>
            <person name="Attaway T."/>
            <person name="Bandaranaike D.P."/>
            <person name="Battles P.K."/>
            <person name="Bell S.N."/>
            <person name="Bell A.V."/>
            <person name="Beltran B."/>
            <person name="Bickham C."/>
            <person name="Bustamante Y."/>
            <person name="Caleb T."/>
            <person name="Canada A."/>
            <person name="Cardenas V."/>
            <person name="Carter K."/>
            <person name="Chacko J."/>
            <person name="Chandrabose M.N."/>
            <person name="Chavez D."/>
            <person name="Chavez A."/>
            <person name="Chen L."/>
            <person name="Chu H.-S."/>
            <person name="Claassen K.J."/>
            <person name="Cockrell R."/>
            <person name="Collins M."/>
            <person name="Cooper J.A."/>
            <person name="Cree A."/>
            <person name="Curry S.M."/>
            <person name="Da Y."/>
            <person name="Dao M.D."/>
            <person name="Das B."/>
            <person name="Davila M.-L."/>
            <person name="Davy-Carroll L."/>
            <person name="Denson S."/>
            <person name="Dinh H."/>
            <person name="Ebong V.E."/>
            <person name="Edwards J.R."/>
            <person name="Egan A."/>
            <person name="El-Daye J."/>
            <person name="Escobedo L."/>
            <person name="Fernandez S."/>
            <person name="Fernando P.R."/>
            <person name="Flagg N."/>
            <person name="Forbes L.D."/>
            <person name="Fowler R.G."/>
            <person name="Fu Q."/>
            <person name="Gabisi R.A."/>
            <person name="Ganer J."/>
            <person name="Garbino Pronczuk A."/>
            <person name="Garcia R.M."/>
            <person name="Garner T."/>
            <person name="Garrett T.E."/>
            <person name="Gonzalez D.A."/>
            <person name="Hamid H."/>
            <person name="Hawkins E.S."/>
            <person name="Hirani K."/>
            <person name="Hogues M.E."/>
            <person name="Hollins B."/>
            <person name="Hsiao C.-H."/>
            <person name="Jabil R."/>
            <person name="James M.L."/>
            <person name="Jhangiani S.N."/>
            <person name="Johnson B."/>
            <person name="Johnson Q."/>
            <person name="Joshi V."/>
            <person name="Kalu J.B."/>
            <person name="Kam C."/>
            <person name="Kashfia A."/>
            <person name="Keebler J."/>
            <person name="Kisamo H."/>
            <person name="Kovar C.L."/>
            <person name="Lago L.A."/>
            <person name="Lai C.-Y."/>
            <person name="Laidlaw J."/>
            <person name="Lara F."/>
            <person name="Le T.-K."/>
            <person name="Lee S.L."/>
            <person name="Legall F.H."/>
            <person name="Lemon S.J."/>
            <person name="Lewis L.R."/>
            <person name="Li B."/>
            <person name="Liu Y."/>
            <person name="Liu Y.-S."/>
            <person name="Lopez J."/>
            <person name="Lozado R.J."/>
            <person name="Lu J."/>
            <person name="Madu R.C."/>
            <person name="Maheshwari M."/>
            <person name="Maheshwari R."/>
            <person name="Malloy K."/>
            <person name="Martinez E."/>
            <person name="Mathew T."/>
            <person name="Mercado I.C."/>
            <person name="Mercado C."/>
            <person name="Meyer B."/>
            <person name="Montgomery K."/>
            <person name="Morgan M.B."/>
            <person name="Munidasa M."/>
            <person name="Nazareth L.V."/>
            <person name="Nelson J."/>
            <person name="Ng B.M."/>
            <person name="Nguyen N.B."/>
            <person name="Nguyen P.Q."/>
            <person name="Nguyen T."/>
            <person name="Obregon M."/>
            <person name="Okwuonu G.O."/>
            <person name="Onwere C.G."/>
            <person name="Orozco G."/>
            <person name="Parra A."/>
            <person name="Patel S."/>
            <person name="Patil S."/>
            <person name="Perez A."/>
            <person name="Perez Y."/>
            <person name="Pham C."/>
            <person name="Primus E.L."/>
            <person name="Pu L.-L."/>
            <person name="Puazo M."/>
            <person name="Qin X."/>
            <person name="Quiroz J.B."/>
            <person name="Reese J."/>
            <person name="Richards S."/>
            <person name="Rives C.M."/>
            <person name="Robberts R."/>
            <person name="Ruiz S.J."/>
            <person name="Ruiz M.J."/>
            <person name="Santibanez J."/>
            <person name="Schneider B.W."/>
            <person name="Sisson I."/>
            <person name="Smith M."/>
            <person name="Sodergren E."/>
            <person name="Song X.-Z."/>
            <person name="Song B.B."/>
            <person name="Summersgill H."/>
            <person name="Thelus R."/>
            <person name="Thornton R.D."/>
            <person name="Trejos Z.Y."/>
            <person name="Usmani K."/>
            <person name="Vattathil S."/>
            <person name="Villasana D."/>
            <person name="Walker D.L."/>
            <person name="Wang S."/>
            <person name="Wang K."/>
            <person name="White C.S."/>
            <person name="Williams A.C."/>
            <person name="Williamson J."/>
            <person name="Wilson K."/>
            <person name="Woghiren I.O."/>
            <person name="Woodworth J.R."/>
            <person name="Worley K.C."/>
            <person name="Wright R.A."/>
            <person name="Wu W."/>
            <person name="Young L."/>
            <person name="Zhang L."/>
            <person name="Zhang J."/>
            <person name="Zhu Y."/>
            <person name="Muzny D.M."/>
            <person name="Weinstock G."/>
            <person name="Gibbs R.A."/>
        </authorList>
    </citation>
    <scope>NUCLEOTIDE SEQUENCE [LARGE SCALE GENOMIC DNA]</scope>
    <source>
        <strain evidence="7">LSR1</strain>
    </source>
</reference>
<keyword evidence="2 4" id="KW-0863">Zinc-finger</keyword>
<evidence type="ECO:0000313" key="7">
    <source>
        <dbReference type="Proteomes" id="UP000007819"/>
    </source>
</evidence>
<evidence type="ECO:0000256" key="4">
    <source>
        <dbReference type="PROSITE-ProRule" id="PRU00134"/>
    </source>
</evidence>
<dbReference type="OrthoDB" id="57654at2759"/>
<sequence>MHTKKYIDNLFKNAIYKNPFIQLTAEDVQNCKLSLNKNQHNTLKEDCNKLKENDNFYKDVKTSIDDKMTKDETTTKADITYNNNYSSIEDEPANKKQKVDTNRIDVLELVISRDGNTKQFKPQFKSPLKTNNEIATTSAEEVSLEESIESEKSLEKSVKSMIRIIDPRKMMDEDNYKMWIKNTGIEPKHLRTDIKKLSVAKLSTVRSQPSFHSNKANGVKHTLNGENLVRGNLIKIEKLYIKYFSKCVQDTIVIIANILNIISMSNKYHEIRINESYNKRSEAEKLKEICDADQLHKKHKKILETKLKNNILCVISSFAESEFDSAFQMFFLSILTVLRVLDQQRFRKGGIFKNSVHLLWSSLKNCEFNHKFKQKMFSMFRSKTFQPDCVNLISIIEDSQDTDPGVTDRMTLFFVPTLYSREFFQPVIKAVTCDSNEDLELLIDNANFQCCINSKFKDPVDSSTVLHPNNKIPVLETIQRPINSDVTTQNWFLANNPDKTYQQIPVLNGDTAVEPTIATSQPLNNFYEPLSYSLQKKTSESSTSKVIPTKKYIVVTSAISNSSLVQVTSSFSGTAKTLTPTTFVTFNPSIQNKKSVTNSQLHKAIGGIILIDNKHYKLVRGPLGRMRAVVNGSNKLVTSPSTVIIKCHSKNCNSSVTIMCSVCKTAKYCSYSCQERDWYDNHKDVCRPLDTGP</sequence>
<dbReference type="GeneID" id="100568840"/>
<dbReference type="Proteomes" id="UP000007819">
    <property type="component" value="Chromosome A2"/>
</dbReference>
<dbReference type="AlphaFoldDB" id="A0A8R2ABZ3"/>
<protein>
    <recommendedName>
        <fullName evidence="5">MYND-type domain-containing protein</fullName>
    </recommendedName>
</protein>
<accession>A0A8R2ABZ3</accession>
<organism evidence="6 7">
    <name type="scientific">Acyrthosiphon pisum</name>
    <name type="common">Pea aphid</name>
    <dbReference type="NCBI Taxonomy" id="7029"/>
    <lineage>
        <taxon>Eukaryota</taxon>
        <taxon>Metazoa</taxon>
        <taxon>Ecdysozoa</taxon>
        <taxon>Arthropoda</taxon>
        <taxon>Hexapoda</taxon>
        <taxon>Insecta</taxon>
        <taxon>Pterygota</taxon>
        <taxon>Neoptera</taxon>
        <taxon>Paraneoptera</taxon>
        <taxon>Hemiptera</taxon>
        <taxon>Sternorrhyncha</taxon>
        <taxon>Aphidomorpha</taxon>
        <taxon>Aphidoidea</taxon>
        <taxon>Aphididae</taxon>
        <taxon>Macrosiphini</taxon>
        <taxon>Acyrthosiphon</taxon>
    </lineage>
</organism>
<reference evidence="6" key="2">
    <citation type="submission" date="2022-06" db="UniProtKB">
        <authorList>
            <consortium name="EnsemblMetazoa"/>
        </authorList>
    </citation>
    <scope>IDENTIFICATION</scope>
</reference>
<proteinExistence type="predicted"/>
<evidence type="ECO:0000256" key="2">
    <source>
        <dbReference type="ARBA" id="ARBA00022771"/>
    </source>
</evidence>
<dbReference type="Pfam" id="PF01753">
    <property type="entry name" value="zf-MYND"/>
    <property type="match status" value="1"/>
</dbReference>